<proteinExistence type="predicted"/>
<protein>
    <submittedName>
        <fullName evidence="1">Uncharacterized protein</fullName>
    </submittedName>
</protein>
<gene>
    <name evidence="1" type="ORF">NCS_11272</name>
</gene>
<evidence type="ECO:0000313" key="2">
    <source>
        <dbReference type="Proteomes" id="UP000230607"/>
    </source>
</evidence>
<sequence length="124" mass="14375">MQDIIPTDMQQLSQDVIWKVWAKGEIFAGNDPVFWRRDVCGAWIFRSHYGRKDSEYGWVIDRINPMVESDIDTISNLRPVQWENTIRKTDGTIECSITSTGVHNDKPTENVIIAELQNAYFIDL</sequence>
<evidence type="ECO:0000313" key="1">
    <source>
        <dbReference type="EMBL" id="SMH71465.1"/>
    </source>
</evidence>
<dbReference type="AlphaFoldDB" id="A0A2H1FFB4"/>
<organism evidence="1 2">
    <name type="scientific">Candidatus Nitrosotalea okcheonensis</name>
    <dbReference type="NCBI Taxonomy" id="1903276"/>
    <lineage>
        <taxon>Archaea</taxon>
        <taxon>Nitrososphaerota</taxon>
        <taxon>Nitrososphaeria</taxon>
        <taxon>Nitrosotaleales</taxon>
        <taxon>Nitrosotaleaceae</taxon>
        <taxon>Nitrosotalea</taxon>
    </lineage>
</organism>
<reference evidence="2" key="1">
    <citation type="submission" date="2017-03" db="EMBL/GenBank/DDBJ databases">
        <authorList>
            <person name="Herbold C."/>
        </authorList>
    </citation>
    <scope>NUCLEOTIDE SEQUENCE [LARGE SCALE GENOMIC DNA]</scope>
</reference>
<dbReference type="Proteomes" id="UP000230607">
    <property type="component" value="Chromosome 1"/>
</dbReference>
<dbReference type="RefSeq" id="WP_157927429.1">
    <property type="nucleotide sequence ID" value="NZ_LT841358.1"/>
</dbReference>
<dbReference type="OrthoDB" id="378008at2157"/>
<accession>A0A2H1FFB4</accession>
<dbReference type="EMBL" id="LT841358">
    <property type="protein sequence ID" value="SMH71465.1"/>
    <property type="molecule type" value="Genomic_DNA"/>
</dbReference>
<keyword evidence="2" id="KW-1185">Reference proteome</keyword>
<name>A0A2H1FFB4_9ARCH</name>